<dbReference type="CDD" id="cd00397">
    <property type="entry name" value="DNA_BRE_C"/>
    <property type="match status" value="1"/>
</dbReference>
<keyword evidence="1" id="KW-0233">DNA recombination</keyword>
<dbReference type="SUPFAM" id="SSF56349">
    <property type="entry name" value="DNA breaking-rejoining enzymes"/>
    <property type="match status" value="1"/>
</dbReference>
<evidence type="ECO:0000313" key="3">
    <source>
        <dbReference type="EMBL" id="MEJ8825083.1"/>
    </source>
</evidence>
<keyword evidence="4" id="KW-1185">Reference proteome</keyword>
<dbReference type="PROSITE" id="PS51898">
    <property type="entry name" value="TYR_RECOMBINASE"/>
    <property type="match status" value="1"/>
</dbReference>
<name>A0ABU8W511_9BURK</name>
<dbReference type="RefSeq" id="WP_340366112.1">
    <property type="nucleotide sequence ID" value="NZ_JBBKZV010000019.1"/>
</dbReference>
<proteinExistence type="predicted"/>
<comment type="caution">
    <text evidence="3">The sequence shown here is derived from an EMBL/GenBank/DDBJ whole genome shotgun (WGS) entry which is preliminary data.</text>
</comment>
<evidence type="ECO:0000256" key="1">
    <source>
        <dbReference type="ARBA" id="ARBA00023172"/>
    </source>
</evidence>
<feature type="domain" description="Tyr recombinase" evidence="2">
    <location>
        <begin position="137"/>
        <end position="341"/>
    </location>
</feature>
<dbReference type="Gene3D" id="1.10.443.10">
    <property type="entry name" value="Intergrase catalytic core"/>
    <property type="match status" value="1"/>
</dbReference>
<gene>
    <name evidence="3" type="ORF">WKW80_24150</name>
</gene>
<dbReference type="InterPro" id="IPR002104">
    <property type="entry name" value="Integrase_catalytic"/>
</dbReference>
<dbReference type="InterPro" id="IPR013762">
    <property type="entry name" value="Integrase-like_cat_sf"/>
</dbReference>
<sequence length="341" mass="37553">MLTLALFSDLPAETHSAAFESWLADQRAAGTLRQASSIAVYREMWSAFTAWCIGEQPAVTLASLDMHDLEVFHAARFGTKSSDLSLSPRHALRLLRLIDRVLRHHAAEMDQPANTAAADWIAAHPDVRYADAASADPLPEFLSTSEARHLIAYLSAARPRPGLSEARRNSHSSFTWQELRNRTAVALQLGGGLTPGDVRVLTLKSPTSQGGRVRARPWKVSVPGNGNSFPRETPIAPWAGELLQHWLQVRAEAGILGEFLFPSTRTGKPWSKLSHYQCARQVLEDAGLDSSEGGSFRLRHTFAIRQLRRGTDPGQVARWLGIEPEAMAKYDRVVATPTDVI</sequence>
<evidence type="ECO:0000313" key="4">
    <source>
        <dbReference type="Proteomes" id="UP001363010"/>
    </source>
</evidence>
<dbReference type="EMBL" id="JBBKZV010000019">
    <property type="protein sequence ID" value="MEJ8825083.1"/>
    <property type="molecule type" value="Genomic_DNA"/>
</dbReference>
<organism evidence="3 4">
    <name type="scientific">Variovorax humicola</name>
    <dbReference type="NCBI Taxonomy" id="1769758"/>
    <lineage>
        <taxon>Bacteria</taxon>
        <taxon>Pseudomonadati</taxon>
        <taxon>Pseudomonadota</taxon>
        <taxon>Betaproteobacteria</taxon>
        <taxon>Burkholderiales</taxon>
        <taxon>Comamonadaceae</taxon>
        <taxon>Variovorax</taxon>
    </lineage>
</organism>
<dbReference type="Pfam" id="PF00589">
    <property type="entry name" value="Phage_integrase"/>
    <property type="match status" value="1"/>
</dbReference>
<protein>
    <submittedName>
        <fullName evidence="3">Tyrosine-type recombinase/integrase</fullName>
    </submittedName>
</protein>
<evidence type="ECO:0000259" key="2">
    <source>
        <dbReference type="PROSITE" id="PS51898"/>
    </source>
</evidence>
<accession>A0ABU8W511</accession>
<dbReference type="Proteomes" id="UP001363010">
    <property type="component" value="Unassembled WGS sequence"/>
</dbReference>
<reference evidence="3 4" key="1">
    <citation type="submission" date="2024-03" db="EMBL/GenBank/DDBJ databases">
        <title>Novel species of the genus Variovorax.</title>
        <authorList>
            <person name="Liu Q."/>
            <person name="Xin Y.-H."/>
        </authorList>
    </citation>
    <scope>NUCLEOTIDE SEQUENCE [LARGE SCALE GENOMIC DNA]</scope>
    <source>
        <strain evidence="3 4">KACC 18501</strain>
    </source>
</reference>
<dbReference type="InterPro" id="IPR011010">
    <property type="entry name" value="DNA_brk_join_enz"/>
</dbReference>